<name>A0A0Q3TMM9_9BACI</name>
<evidence type="ECO:0000313" key="2">
    <source>
        <dbReference type="EMBL" id="KQL54993.1"/>
    </source>
</evidence>
<dbReference type="PATRIC" id="fig|157838.3.peg.3714"/>
<organism evidence="2 3">
    <name type="scientific">Heyndrickxia shackletonii</name>
    <dbReference type="NCBI Taxonomy" id="157838"/>
    <lineage>
        <taxon>Bacteria</taxon>
        <taxon>Bacillati</taxon>
        <taxon>Bacillota</taxon>
        <taxon>Bacilli</taxon>
        <taxon>Bacillales</taxon>
        <taxon>Bacillaceae</taxon>
        <taxon>Heyndrickxia</taxon>
    </lineage>
</organism>
<evidence type="ECO:0000313" key="3">
    <source>
        <dbReference type="Proteomes" id="UP000051888"/>
    </source>
</evidence>
<gene>
    <name evidence="2" type="ORF">AN964_16775</name>
</gene>
<reference evidence="2 3" key="1">
    <citation type="submission" date="2015-09" db="EMBL/GenBank/DDBJ databases">
        <title>Genome sequencing project for genomic taxonomy and phylogenomics of Bacillus-like bacteria.</title>
        <authorList>
            <person name="Liu B."/>
            <person name="Wang J."/>
            <person name="Zhu Y."/>
            <person name="Liu G."/>
            <person name="Chen Q."/>
            <person name="Chen Z."/>
            <person name="Lan J."/>
            <person name="Che J."/>
            <person name="Ge C."/>
            <person name="Shi H."/>
            <person name="Pan Z."/>
            <person name="Liu X."/>
        </authorList>
    </citation>
    <scope>NUCLEOTIDE SEQUENCE [LARGE SCALE GENOMIC DNA]</scope>
    <source>
        <strain evidence="2 3">LMG 18435</strain>
    </source>
</reference>
<protein>
    <submittedName>
        <fullName evidence="2">Uncharacterized protein</fullName>
    </submittedName>
</protein>
<dbReference type="OrthoDB" id="2697500at2"/>
<feature type="region of interest" description="Disordered" evidence="1">
    <location>
        <begin position="1"/>
        <end position="68"/>
    </location>
</feature>
<evidence type="ECO:0000256" key="1">
    <source>
        <dbReference type="SAM" id="MobiDB-lite"/>
    </source>
</evidence>
<sequence>MSEEELNQTGEEMKAETGQQQGQEQEQNTRPVHPFDSMFFGNRNRQNRNDRQNRSQPATNDSPQMDGWLNSILNNKHLSNVNMDELMTHVDQLIVSLNELKPMFKKVAPMIQSFIQKEKE</sequence>
<comment type="caution">
    <text evidence="2">The sequence shown here is derived from an EMBL/GenBank/DDBJ whole genome shotgun (WGS) entry which is preliminary data.</text>
</comment>
<dbReference type="RefSeq" id="WP_055740788.1">
    <property type="nucleotide sequence ID" value="NZ_JAAIWL010000035.1"/>
</dbReference>
<dbReference type="AlphaFoldDB" id="A0A0Q3TMM9"/>
<proteinExistence type="predicted"/>
<keyword evidence="3" id="KW-1185">Reference proteome</keyword>
<dbReference type="EMBL" id="LJJC01000004">
    <property type="protein sequence ID" value="KQL54993.1"/>
    <property type="molecule type" value="Genomic_DNA"/>
</dbReference>
<dbReference type="Proteomes" id="UP000051888">
    <property type="component" value="Unassembled WGS sequence"/>
</dbReference>
<accession>A0A0Q3TMM9</accession>